<evidence type="ECO:0000256" key="1">
    <source>
        <dbReference type="ARBA" id="ARBA00000085"/>
    </source>
</evidence>
<dbReference type="GO" id="GO:0004673">
    <property type="term" value="F:protein histidine kinase activity"/>
    <property type="evidence" value="ECO:0007669"/>
    <property type="project" value="UniProtKB-EC"/>
</dbReference>
<organism evidence="9 10">
    <name type="scientific">Notoacmeibacter ruber</name>
    <dbReference type="NCBI Taxonomy" id="2670375"/>
    <lineage>
        <taxon>Bacteria</taxon>
        <taxon>Pseudomonadati</taxon>
        <taxon>Pseudomonadota</taxon>
        <taxon>Alphaproteobacteria</taxon>
        <taxon>Hyphomicrobiales</taxon>
        <taxon>Notoacmeibacteraceae</taxon>
        <taxon>Notoacmeibacter</taxon>
    </lineage>
</organism>
<keyword evidence="6" id="KW-0418">Kinase</keyword>
<keyword evidence="5" id="KW-0547">Nucleotide-binding</keyword>
<dbReference type="InterPro" id="IPR011102">
    <property type="entry name" value="Sig_transdc_His_kinase_HWE"/>
</dbReference>
<dbReference type="EMBL" id="RCWN01000001">
    <property type="protein sequence ID" value="RLQ87212.1"/>
    <property type="molecule type" value="Genomic_DNA"/>
</dbReference>
<evidence type="ECO:0000256" key="7">
    <source>
        <dbReference type="ARBA" id="ARBA00022840"/>
    </source>
</evidence>
<dbReference type="PANTHER" id="PTHR41523:SF8">
    <property type="entry name" value="ETHYLENE RESPONSE SENSOR PROTEIN"/>
    <property type="match status" value="1"/>
</dbReference>
<dbReference type="EC" id="2.7.13.3" evidence="2"/>
<keyword evidence="7" id="KW-0067">ATP-binding</keyword>
<comment type="caution">
    <text evidence="9">The sequence shown here is derived from an EMBL/GenBank/DDBJ whole genome shotgun (WGS) entry which is preliminary data.</text>
</comment>
<evidence type="ECO:0000256" key="2">
    <source>
        <dbReference type="ARBA" id="ARBA00012438"/>
    </source>
</evidence>
<protein>
    <recommendedName>
        <fullName evidence="2">histidine kinase</fullName>
        <ecNumber evidence="2">2.7.13.3</ecNumber>
    </recommendedName>
</protein>
<dbReference type="InterPro" id="IPR005467">
    <property type="entry name" value="His_kinase_dom"/>
</dbReference>
<name>A0A3L7JFI0_9HYPH</name>
<keyword evidence="10" id="KW-1185">Reference proteome</keyword>
<dbReference type="AlphaFoldDB" id="A0A3L7JFI0"/>
<keyword evidence="4" id="KW-0808">Transferase</keyword>
<comment type="catalytic activity">
    <reaction evidence="1">
        <text>ATP + protein L-histidine = ADP + protein N-phospho-L-histidine.</text>
        <dbReference type="EC" id="2.7.13.3"/>
    </reaction>
</comment>
<dbReference type="PANTHER" id="PTHR41523">
    <property type="entry name" value="TWO-COMPONENT SYSTEM SENSOR PROTEIN"/>
    <property type="match status" value="1"/>
</dbReference>
<evidence type="ECO:0000256" key="4">
    <source>
        <dbReference type="ARBA" id="ARBA00022679"/>
    </source>
</evidence>
<sequence length="386" mass="41866">MRSSHSEGAPVKSVVTSIALEQDGDVSHTRRTARLIAKVGGAPSRDQIRFATAVSEIARNALQYGKDGVAEFSFTEGKHHICLVARVQDHGGGIEGIGGLLRNRHQSHKGPGLGLSGSQKLVDNFSVDTSEAGTTVDLALNLKTDLASADLAQVAAEALVKATHGSPIEELGEQNRALRDALAEQQFLLREMHHRTKNNLAIIQSLALMQARQSNQEETRNALNDFTGRIQAFANAHNLLHQADDVTHVDLEQHIETLAERLRLAFDQSGVTIEVNSEPLSVSFDTATEIGLIVNELLTNAVKHASGDDKTKRKVWIDASQTDNKIRLTVRDNGPGLKDAEKVLRQSRSLGWKIIQGCVRKLNAGIETDGSNGLAVTIEFDARTAR</sequence>
<evidence type="ECO:0000256" key="3">
    <source>
        <dbReference type="ARBA" id="ARBA00022553"/>
    </source>
</evidence>
<evidence type="ECO:0000313" key="10">
    <source>
        <dbReference type="Proteomes" id="UP000281094"/>
    </source>
</evidence>
<gene>
    <name evidence="9" type="ORF">D8780_02295</name>
</gene>
<proteinExistence type="predicted"/>
<dbReference type="InterPro" id="IPR011495">
    <property type="entry name" value="Sig_transdc_His_kin_sub2_dim/P"/>
</dbReference>
<dbReference type="PROSITE" id="PS50109">
    <property type="entry name" value="HIS_KIN"/>
    <property type="match status" value="1"/>
</dbReference>
<keyword evidence="3" id="KW-0597">Phosphoprotein</keyword>
<feature type="domain" description="Histidine kinase" evidence="8">
    <location>
        <begin position="191"/>
        <end position="384"/>
    </location>
</feature>
<dbReference type="Pfam" id="PF07568">
    <property type="entry name" value="HisKA_2"/>
    <property type="match status" value="1"/>
</dbReference>
<reference evidence="9 10" key="1">
    <citation type="submission" date="2018-10" db="EMBL/GenBank/DDBJ databases">
        <title>Notoacmeibacter sp. M2BS9Y-3-1, whole genome shotgun sequence.</title>
        <authorList>
            <person name="Tuo L."/>
        </authorList>
    </citation>
    <scope>NUCLEOTIDE SEQUENCE [LARGE SCALE GENOMIC DNA]</scope>
    <source>
        <strain evidence="9 10">M2BS9Y-3-1</strain>
    </source>
</reference>
<dbReference type="InterPro" id="IPR003594">
    <property type="entry name" value="HATPase_dom"/>
</dbReference>
<accession>A0A3L7JFI0</accession>
<dbReference type="Gene3D" id="3.30.450.20">
    <property type="entry name" value="PAS domain"/>
    <property type="match status" value="1"/>
</dbReference>
<dbReference type="SUPFAM" id="SSF55874">
    <property type="entry name" value="ATPase domain of HSP90 chaperone/DNA topoisomerase II/histidine kinase"/>
    <property type="match status" value="2"/>
</dbReference>
<dbReference type="SMART" id="SM00911">
    <property type="entry name" value="HWE_HK"/>
    <property type="match status" value="1"/>
</dbReference>
<evidence type="ECO:0000313" key="9">
    <source>
        <dbReference type="EMBL" id="RLQ87212.1"/>
    </source>
</evidence>
<dbReference type="GO" id="GO:0005524">
    <property type="term" value="F:ATP binding"/>
    <property type="evidence" value="ECO:0007669"/>
    <property type="project" value="UniProtKB-KW"/>
</dbReference>
<dbReference type="Gene3D" id="3.30.565.10">
    <property type="entry name" value="Histidine kinase-like ATPase, C-terminal domain"/>
    <property type="match status" value="2"/>
</dbReference>
<evidence type="ECO:0000256" key="6">
    <source>
        <dbReference type="ARBA" id="ARBA00022777"/>
    </source>
</evidence>
<evidence type="ECO:0000256" key="5">
    <source>
        <dbReference type="ARBA" id="ARBA00022741"/>
    </source>
</evidence>
<dbReference type="InterPro" id="IPR036890">
    <property type="entry name" value="HATPase_C_sf"/>
</dbReference>
<evidence type="ECO:0000259" key="8">
    <source>
        <dbReference type="PROSITE" id="PS50109"/>
    </source>
</evidence>
<dbReference type="SMART" id="SM00387">
    <property type="entry name" value="HATPase_c"/>
    <property type="match status" value="2"/>
</dbReference>
<dbReference type="Pfam" id="PF13581">
    <property type="entry name" value="HATPase_c_2"/>
    <property type="match status" value="2"/>
</dbReference>
<dbReference type="Proteomes" id="UP000281094">
    <property type="component" value="Unassembled WGS sequence"/>
</dbReference>